<dbReference type="Proteomes" id="UP000887580">
    <property type="component" value="Unplaced"/>
</dbReference>
<reference evidence="2" key="1">
    <citation type="submission" date="2022-11" db="UniProtKB">
        <authorList>
            <consortium name="WormBaseParasite"/>
        </authorList>
    </citation>
    <scope>IDENTIFICATION</scope>
</reference>
<name>A0AC35GJY7_9BILA</name>
<evidence type="ECO:0000313" key="2">
    <source>
        <dbReference type="WBParaSite" id="PS1159_v2.g6128.t1"/>
    </source>
</evidence>
<dbReference type="WBParaSite" id="PS1159_v2.g6128.t1">
    <property type="protein sequence ID" value="PS1159_v2.g6128.t1"/>
    <property type="gene ID" value="PS1159_v2.g6128"/>
</dbReference>
<protein>
    <submittedName>
        <fullName evidence="2">Uncharacterized protein</fullName>
    </submittedName>
</protein>
<sequence length="66" mass="8137">MRVKEKSANLARIFWQHSIMKMHKRLSADMKFINIIWKIKNCMILNQQNLWIDIIDLKMQNEKFLF</sequence>
<organism evidence="1 2">
    <name type="scientific">Panagrolaimus sp. PS1159</name>
    <dbReference type="NCBI Taxonomy" id="55785"/>
    <lineage>
        <taxon>Eukaryota</taxon>
        <taxon>Metazoa</taxon>
        <taxon>Ecdysozoa</taxon>
        <taxon>Nematoda</taxon>
        <taxon>Chromadorea</taxon>
        <taxon>Rhabditida</taxon>
        <taxon>Tylenchina</taxon>
        <taxon>Panagrolaimomorpha</taxon>
        <taxon>Panagrolaimoidea</taxon>
        <taxon>Panagrolaimidae</taxon>
        <taxon>Panagrolaimus</taxon>
    </lineage>
</organism>
<proteinExistence type="predicted"/>
<accession>A0AC35GJY7</accession>
<evidence type="ECO:0000313" key="1">
    <source>
        <dbReference type="Proteomes" id="UP000887580"/>
    </source>
</evidence>